<name>A0AAW1Y7L4_RUBAR</name>
<proteinExistence type="predicted"/>
<dbReference type="PANTHER" id="PTHR37247">
    <property type="entry name" value="TRANSMEMBRANE PROTEIN"/>
    <property type="match status" value="1"/>
</dbReference>
<keyword evidence="2" id="KW-1185">Reference proteome</keyword>
<comment type="caution">
    <text evidence="1">The sequence shown here is derived from an EMBL/GenBank/DDBJ whole genome shotgun (WGS) entry which is preliminary data.</text>
</comment>
<protein>
    <submittedName>
        <fullName evidence="1">Uncharacterized protein</fullName>
    </submittedName>
</protein>
<gene>
    <name evidence="1" type="ORF">M0R45_009782</name>
</gene>
<organism evidence="1 2">
    <name type="scientific">Rubus argutus</name>
    <name type="common">Southern blackberry</name>
    <dbReference type="NCBI Taxonomy" id="59490"/>
    <lineage>
        <taxon>Eukaryota</taxon>
        <taxon>Viridiplantae</taxon>
        <taxon>Streptophyta</taxon>
        <taxon>Embryophyta</taxon>
        <taxon>Tracheophyta</taxon>
        <taxon>Spermatophyta</taxon>
        <taxon>Magnoliopsida</taxon>
        <taxon>eudicotyledons</taxon>
        <taxon>Gunneridae</taxon>
        <taxon>Pentapetalae</taxon>
        <taxon>rosids</taxon>
        <taxon>fabids</taxon>
        <taxon>Rosales</taxon>
        <taxon>Rosaceae</taxon>
        <taxon>Rosoideae</taxon>
        <taxon>Rosoideae incertae sedis</taxon>
        <taxon>Rubus</taxon>
    </lineage>
</organism>
<evidence type="ECO:0000313" key="2">
    <source>
        <dbReference type="Proteomes" id="UP001457282"/>
    </source>
</evidence>
<accession>A0AAW1Y7L4</accession>
<dbReference type="EMBL" id="JBEDUW010000002">
    <property type="protein sequence ID" value="KAK9944204.1"/>
    <property type="molecule type" value="Genomic_DNA"/>
</dbReference>
<dbReference type="AlphaFoldDB" id="A0AAW1Y7L4"/>
<dbReference type="Proteomes" id="UP001457282">
    <property type="component" value="Unassembled WGS sequence"/>
</dbReference>
<reference evidence="1 2" key="1">
    <citation type="journal article" date="2023" name="G3 (Bethesda)">
        <title>A chromosome-length genome assembly and annotation of blackberry (Rubus argutus, cv. 'Hillquist').</title>
        <authorList>
            <person name="Bruna T."/>
            <person name="Aryal R."/>
            <person name="Dudchenko O."/>
            <person name="Sargent D.J."/>
            <person name="Mead D."/>
            <person name="Buti M."/>
            <person name="Cavallini A."/>
            <person name="Hytonen T."/>
            <person name="Andres J."/>
            <person name="Pham M."/>
            <person name="Weisz D."/>
            <person name="Mascagni F."/>
            <person name="Usai G."/>
            <person name="Natali L."/>
            <person name="Bassil N."/>
            <person name="Fernandez G.E."/>
            <person name="Lomsadze A."/>
            <person name="Armour M."/>
            <person name="Olukolu B."/>
            <person name="Poorten T."/>
            <person name="Britton C."/>
            <person name="Davik J."/>
            <person name="Ashrafi H."/>
            <person name="Aiden E.L."/>
            <person name="Borodovsky M."/>
            <person name="Worthington M."/>
        </authorList>
    </citation>
    <scope>NUCLEOTIDE SEQUENCE [LARGE SCALE GENOMIC DNA]</scope>
    <source>
        <strain evidence="1">PI 553951</strain>
    </source>
</reference>
<sequence>MPAVSQSVANCSDLICYAKPPFGHKGTKINNYSAVSPVRRVGTTYAASVGKDHHQLSFDDEVPQEPFLLSLFKETVWSLRSLFVFLLEQPSHLKYKFENYIT</sequence>
<evidence type="ECO:0000313" key="1">
    <source>
        <dbReference type="EMBL" id="KAK9944204.1"/>
    </source>
</evidence>
<dbReference type="PANTHER" id="PTHR37247:SF1">
    <property type="entry name" value="TRANSMEMBRANE PROTEIN"/>
    <property type="match status" value="1"/>
</dbReference>